<name>A0A182FDZ2_ANOAL</name>
<dbReference type="AlphaFoldDB" id="A0A182FDZ2"/>
<dbReference type="VEuPathDB" id="VectorBase:AALB20_031252"/>
<dbReference type="GeneID" id="118462467"/>
<dbReference type="Proteomes" id="UP000069272">
    <property type="component" value="Chromosome 3L"/>
</dbReference>
<protein>
    <submittedName>
        <fullName evidence="1">Uncharacterized protein</fullName>
    </submittedName>
</protein>
<evidence type="ECO:0000313" key="2">
    <source>
        <dbReference type="Proteomes" id="UP000069272"/>
    </source>
</evidence>
<reference evidence="1 2" key="1">
    <citation type="journal article" date="2017" name="G3 (Bethesda)">
        <title>The Physical Genome Mapping of Anopheles albimanus Corrected Scaffold Misassemblies and Identified Interarm Rearrangements in Genus Anopheles.</title>
        <authorList>
            <person name="Artemov G.N."/>
            <person name="Peery A.N."/>
            <person name="Jiang X."/>
            <person name="Tu Z."/>
            <person name="Stegniy V.N."/>
            <person name="Sharakhova M.V."/>
            <person name="Sharakhov I.V."/>
        </authorList>
    </citation>
    <scope>NUCLEOTIDE SEQUENCE [LARGE SCALE GENOMIC DNA]</scope>
    <source>
        <strain evidence="1 2">ALBI9_A</strain>
    </source>
</reference>
<dbReference type="EnsemblMetazoa" id="AALB004733-RA">
    <property type="protein sequence ID" value="AALB004733-PA"/>
    <property type="gene ID" value="AALB004733"/>
</dbReference>
<dbReference type="KEGG" id="aali:118462467"/>
<dbReference type="VEuPathDB" id="VectorBase:AALB004733"/>
<dbReference type="RefSeq" id="XP_035784047.1">
    <property type="nucleotide sequence ID" value="XM_035928154.1"/>
</dbReference>
<proteinExistence type="predicted"/>
<dbReference type="RefSeq" id="XP_035784045.1">
    <property type="nucleotide sequence ID" value="XM_035928152.1"/>
</dbReference>
<dbReference type="OrthoDB" id="7738864at2759"/>
<accession>A0A182FDZ2</accession>
<keyword evidence="2" id="KW-1185">Reference proteome</keyword>
<evidence type="ECO:0000313" key="1">
    <source>
        <dbReference type="EnsemblMetazoa" id="AALB004733-PA"/>
    </source>
</evidence>
<reference evidence="1" key="2">
    <citation type="submission" date="2022-08" db="UniProtKB">
        <authorList>
            <consortium name="EnsemblMetazoa"/>
        </authorList>
    </citation>
    <scope>IDENTIFICATION</scope>
    <source>
        <strain evidence="1">STECLA/ALBI9_A</strain>
    </source>
</reference>
<organism evidence="1 2">
    <name type="scientific">Anopheles albimanus</name>
    <name type="common">New world malaria mosquito</name>
    <dbReference type="NCBI Taxonomy" id="7167"/>
    <lineage>
        <taxon>Eukaryota</taxon>
        <taxon>Metazoa</taxon>
        <taxon>Ecdysozoa</taxon>
        <taxon>Arthropoda</taxon>
        <taxon>Hexapoda</taxon>
        <taxon>Insecta</taxon>
        <taxon>Pterygota</taxon>
        <taxon>Neoptera</taxon>
        <taxon>Endopterygota</taxon>
        <taxon>Diptera</taxon>
        <taxon>Nematocera</taxon>
        <taxon>Culicoidea</taxon>
        <taxon>Culicidae</taxon>
        <taxon>Anophelinae</taxon>
        <taxon>Anopheles</taxon>
    </lineage>
</organism>
<dbReference type="RefSeq" id="XP_035784046.1">
    <property type="nucleotide sequence ID" value="XM_035928153.1"/>
</dbReference>
<sequence>MAILLIHLRRILLLVTVVYLAGELGHRLLHGGGMATGRTERYRGDHVLLRKPRRLHVQPWAYIYTMYLYALLLNGGAWNERNLFDNFFR</sequence>